<evidence type="ECO:0000313" key="2">
    <source>
        <dbReference type="Proteomes" id="UP000830395"/>
    </source>
</evidence>
<dbReference type="Proteomes" id="UP000830395">
    <property type="component" value="Chromosome 21"/>
</dbReference>
<dbReference type="EMBL" id="CM040995">
    <property type="protein sequence ID" value="MCJ8745002.1"/>
    <property type="molecule type" value="Genomic_DNA"/>
</dbReference>
<protein>
    <submittedName>
        <fullName evidence="1">Uncharacterized protein</fullName>
    </submittedName>
</protein>
<name>A0ACC5ZAW5_9TELE</name>
<sequence length="1344" mass="148688">MSSKSSHLQHDTEKRRRYPRKRARISPGKMPGLRNRDTWAPLLLKSSRITSCANGCSLGITAHLTYTNTDPKPVEGVFVYPLGEQEVVVGFEAVISGRLLSVEVQSRGKLEDCCPDCCPVPGIHGKEWACCGGTGQDIQCSNGHLLLDEDLERTNFITGTGIIAPMEVISIVISTTLELSTLENGAIHLIYPTVLTPIVRDRLQTAKGENVGRSNETSATRCFGGVSGKQEKMLEMNEHCVHSLFSSPATNLAPYELYFQLLVRGACLLAGLESPTHALRADADPSAQSASATYITLAEEHLYDRHLEIILHLSEPHSPLVILERGRLTFSQYEQQISARRDFIRRVHKEAEPEKKLEFLRKRYHKDVLNNPVLMLNFCPDLLSEPLELQQASRELLFLINCSGNMTQHSINKIKEGMLVAIKSLPSSVMVNIAGFGSVVKPLYASSKPCTDIIMAQVLDYVQKLQADLGGSSLLGALSWVYHQPAHRSCPRQLFILTDGSFGNVGQVLELVRRNACNARCFGLGLGSRACRRLLHGVAKLTGGRTEFLCDDERLQPKLIKCLKKALEPALTDVRIDWYVPDSMEALLSPNEIPPLYPGNRLIGYCTLYDVSAFKVKKNDGKNQANRPLPYGSFGSVFELSPGSSELLQPLVPMAEREGRGELGNEEDTEHMLRENSQEISSEFSCAPATDNIGNSATDEYAASDVRWRMEQRSYVQEQYTLTRCSLGSERGVFPSFCPPAECLSLGMDAASLPHGLERVQPQYSHSLTRWDTSWKQNIPSSLEAEFGKAGRLLDGEGCVLRQKALARAALAGRSFSSPQGELDMHRLRRALERVSFEQAVGGRLEESDTETHNIPQGALSLTDSNGLLFPASPLDWDDFTDPESIFAAAPVVQVPCRSVIHGLLGSKPMSWEVSMDLCVLWSSEEAPRDIWDEIVHHLAARSVIRDFEYMAEKETDIEHGSSKRYRMKAIQTSKSCGIISMYTTFSTTDASPRKMCSESTDKRHMGVRFGSRHTTGTRRQRAYSVGRRPSSRESEELDDTHTSTARENTTASPPTPATLGSSVGPGSPSAASFHSQRSVESRSMESFFSSRFNLGRLRPSHSSGRHTPLKPQCLSAESETQADSQSPDYLPLLRLQLASGAFLLSESFSDCIHIPLDRLKRASPYLIHRSSLSPPYHCISSPSTRPIASYRPDDQSTTHPPHASSGRPYSSDRLTVLAEPFSLEEGSVELVGGVPQADSGRGSETDMCEEAEPQGEELAQLDVESSSWATSVALAWLEHHCAGFFVEWELVAAKADFWLKHQSLPEGVDLPGLRAAARQLFLLLRHWDENLQLNVLCYNPNYM</sequence>
<proteinExistence type="predicted"/>
<keyword evidence="2" id="KW-1185">Reference proteome</keyword>
<accession>A0ACC5ZAW5</accession>
<organism evidence="1 2">
    <name type="scientific">Pangasius djambal</name>
    <dbReference type="NCBI Taxonomy" id="1691987"/>
    <lineage>
        <taxon>Eukaryota</taxon>
        <taxon>Metazoa</taxon>
        <taxon>Chordata</taxon>
        <taxon>Craniata</taxon>
        <taxon>Vertebrata</taxon>
        <taxon>Euteleostomi</taxon>
        <taxon>Actinopterygii</taxon>
        <taxon>Neopterygii</taxon>
        <taxon>Teleostei</taxon>
        <taxon>Ostariophysi</taxon>
        <taxon>Siluriformes</taxon>
        <taxon>Pangasiidae</taxon>
        <taxon>Pangasius</taxon>
    </lineage>
</organism>
<comment type="caution">
    <text evidence="1">The sequence shown here is derived from an EMBL/GenBank/DDBJ whole genome shotgun (WGS) entry which is preliminary data.</text>
</comment>
<reference evidence="1" key="1">
    <citation type="submission" date="2020-02" db="EMBL/GenBank/DDBJ databases">
        <title>Genome sequencing of the panga catfish, Pangasius djambal.</title>
        <authorList>
            <person name="Wen M."/>
            <person name="Zahm M."/>
            <person name="Roques C."/>
            <person name="Cabau C."/>
            <person name="Klopp C."/>
            <person name="Donnadieu C."/>
            <person name="Jouanno E."/>
            <person name="Avarre J.-C."/>
            <person name="Campet M."/>
            <person name="Ha T."/>
            <person name="Dugue R."/>
            <person name="Lampietro C."/>
            <person name="Louis A."/>
            <person name="Herpin A."/>
            <person name="Echchiki A."/>
            <person name="Berthelot C."/>
            <person name="Parey E."/>
            <person name="Roest-Crollius H."/>
            <person name="Braasch I."/>
            <person name="Postlethwait J.H."/>
            <person name="Bobe J."/>
            <person name="Montfort J."/>
            <person name="Bouchez O."/>
            <person name="Begum T."/>
            <person name="Schartl M."/>
            <person name="Gustiano R."/>
            <person name="Guiguen Y."/>
        </authorList>
    </citation>
    <scope>NUCLEOTIDE SEQUENCE</scope>
    <source>
        <strain evidence="1">Pdj_M5554</strain>
    </source>
</reference>
<gene>
    <name evidence="1" type="ORF">PDJAM_G00125360</name>
</gene>
<evidence type="ECO:0000313" key="1">
    <source>
        <dbReference type="EMBL" id="MCJ8745002.1"/>
    </source>
</evidence>